<dbReference type="Pfam" id="PF00512">
    <property type="entry name" value="HisKA"/>
    <property type="match status" value="1"/>
</dbReference>
<dbReference type="GO" id="GO:0004721">
    <property type="term" value="F:phosphoprotein phosphatase activity"/>
    <property type="evidence" value="ECO:0007669"/>
    <property type="project" value="TreeGrafter"/>
</dbReference>
<keyword evidence="7" id="KW-0902">Two-component regulatory system</keyword>
<keyword evidence="9" id="KW-0812">Transmembrane</keyword>
<evidence type="ECO:0000313" key="12">
    <source>
        <dbReference type="Proteomes" id="UP000005286"/>
    </source>
</evidence>
<dbReference type="InterPro" id="IPR005467">
    <property type="entry name" value="His_kinase_dom"/>
</dbReference>
<dbReference type="PROSITE" id="PS50109">
    <property type="entry name" value="HIS_KIN"/>
    <property type="match status" value="1"/>
</dbReference>
<dbReference type="GO" id="GO:0016036">
    <property type="term" value="P:cellular response to phosphate starvation"/>
    <property type="evidence" value="ECO:0007669"/>
    <property type="project" value="TreeGrafter"/>
</dbReference>
<feature type="transmembrane region" description="Helical" evidence="9">
    <location>
        <begin position="12"/>
        <end position="29"/>
    </location>
</feature>
<dbReference type="InterPro" id="IPR003661">
    <property type="entry name" value="HisK_dim/P_dom"/>
</dbReference>
<sequence>MKDLLEKYFIRLLSLVTILTFTINTIFLFKQKSQAQNEFMENSLSFLFYEIKDKDRIDLLDDFIGKNPTYDILLFDKDKEILFRSNESLDPSDVGAEMDEKIRKIDYYIKDSLNTGFYMGGDFTLLIKSNNTIADFLSIKLISIYLLSYLLFVGIGKFMINNFIDQFVKGLVRFNESYNYKIINPKYEEVKPYFKDFAYKNRNLRRDVEKNKERWQDLMTITENMEEGLIILGSDGNIEIMNKSSKNLLAKDENANLENLIDDESYRLSIREIKINQRPKTLEHRLGESYLKIIIDPITNNHSKGYVVIIIDNSENKRAEILRREFSSNVSHELKSPLTSINGYAELIATGMAKDEDIKDFAQIIYKEGNRLLEIIDDIIKLSSLDEANKEIKKEEIDIKDVANNAILKFKNKTTDKNITTVNNIASYNIKTSPSLFYDLFTNIYENAIKYTNPNGKIELSSLIMDKKLYILIKDNGIGISQKDQARIFERFFIADKARRREEKSTGLGLSIAKHIADYLGLNLLVSSELGKGSTFKIVIDI</sequence>
<dbReference type="RefSeq" id="WP_004833996.1">
    <property type="nucleotide sequence ID" value="NZ_AEXM01000008.1"/>
</dbReference>
<dbReference type="PRINTS" id="PR00344">
    <property type="entry name" value="BCTRLSENSOR"/>
</dbReference>
<dbReference type="SUPFAM" id="SSF55874">
    <property type="entry name" value="ATPase domain of HSP90 chaperone/DNA topoisomerase II/histidine kinase"/>
    <property type="match status" value="1"/>
</dbReference>
<keyword evidence="12" id="KW-1185">Reference proteome</keyword>
<keyword evidence="8 9" id="KW-0472">Membrane</keyword>
<feature type="transmembrane region" description="Helical" evidence="9">
    <location>
        <begin position="137"/>
        <end position="160"/>
    </location>
</feature>
<dbReference type="eggNOG" id="COG5002">
    <property type="taxonomic scope" value="Bacteria"/>
</dbReference>
<evidence type="ECO:0000256" key="4">
    <source>
        <dbReference type="ARBA" id="ARBA00022553"/>
    </source>
</evidence>
<comment type="subcellular location">
    <subcellularLocation>
        <location evidence="2">Membrane</location>
    </subcellularLocation>
</comment>
<dbReference type="Pfam" id="PF02518">
    <property type="entry name" value="HATPase_c"/>
    <property type="match status" value="1"/>
</dbReference>
<feature type="domain" description="Histidine kinase" evidence="10">
    <location>
        <begin position="329"/>
        <end position="542"/>
    </location>
</feature>
<dbReference type="GO" id="GO:0005886">
    <property type="term" value="C:plasma membrane"/>
    <property type="evidence" value="ECO:0007669"/>
    <property type="project" value="TreeGrafter"/>
</dbReference>
<comment type="caution">
    <text evidence="11">The sequence shown here is derived from an EMBL/GenBank/DDBJ whole genome shotgun (WGS) entry which is preliminary data.</text>
</comment>
<dbReference type="PATRIC" id="fig|879305.3.peg.252"/>
<comment type="catalytic activity">
    <reaction evidence="1">
        <text>ATP + protein L-histidine = ADP + protein N-phospho-L-histidine.</text>
        <dbReference type="EC" id="2.7.13.3"/>
    </reaction>
</comment>
<keyword evidence="6 11" id="KW-0418">Kinase</keyword>
<dbReference type="CDD" id="cd00075">
    <property type="entry name" value="HATPase"/>
    <property type="match status" value="1"/>
</dbReference>
<dbReference type="FunFam" id="3.30.565.10:FF:000006">
    <property type="entry name" value="Sensor histidine kinase WalK"/>
    <property type="match status" value="1"/>
</dbReference>
<evidence type="ECO:0000256" key="7">
    <source>
        <dbReference type="ARBA" id="ARBA00023012"/>
    </source>
</evidence>
<keyword evidence="5" id="KW-0808">Transferase</keyword>
<evidence type="ECO:0000256" key="1">
    <source>
        <dbReference type="ARBA" id="ARBA00000085"/>
    </source>
</evidence>
<dbReference type="InterPro" id="IPR004358">
    <property type="entry name" value="Sig_transdc_His_kin-like_C"/>
</dbReference>
<dbReference type="EMBL" id="AEXM01000008">
    <property type="protein sequence ID" value="EGC82721.1"/>
    <property type="molecule type" value="Genomic_DNA"/>
</dbReference>
<protein>
    <recommendedName>
        <fullName evidence="3">histidine kinase</fullName>
        <ecNumber evidence="3">2.7.13.3</ecNumber>
    </recommendedName>
</protein>
<dbReference type="InterPro" id="IPR050351">
    <property type="entry name" value="BphY/WalK/GraS-like"/>
</dbReference>
<proteinExistence type="predicted"/>
<dbReference type="Gene3D" id="3.30.450.20">
    <property type="entry name" value="PAS domain"/>
    <property type="match status" value="1"/>
</dbReference>
<dbReference type="Gene3D" id="3.30.565.10">
    <property type="entry name" value="Histidine kinase-like ATPase, C-terminal domain"/>
    <property type="match status" value="1"/>
</dbReference>
<evidence type="ECO:0000256" key="9">
    <source>
        <dbReference type="SAM" id="Phobius"/>
    </source>
</evidence>
<organism evidence="11 12">
    <name type="scientific">Anaerococcus prevotii ACS-065-V-Col13</name>
    <dbReference type="NCBI Taxonomy" id="879305"/>
    <lineage>
        <taxon>Bacteria</taxon>
        <taxon>Bacillati</taxon>
        <taxon>Bacillota</taxon>
        <taxon>Tissierellia</taxon>
        <taxon>Tissierellales</taxon>
        <taxon>Peptoniphilaceae</taxon>
        <taxon>Anaerococcus</taxon>
    </lineage>
</organism>
<keyword evidence="4" id="KW-0597">Phosphoprotein</keyword>
<evidence type="ECO:0000256" key="3">
    <source>
        <dbReference type="ARBA" id="ARBA00012438"/>
    </source>
</evidence>
<keyword evidence="9" id="KW-1133">Transmembrane helix</keyword>
<dbReference type="PANTHER" id="PTHR45453:SF1">
    <property type="entry name" value="PHOSPHATE REGULON SENSOR PROTEIN PHOR"/>
    <property type="match status" value="1"/>
</dbReference>
<dbReference type="Gene3D" id="1.10.287.130">
    <property type="match status" value="1"/>
</dbReference>
<dbReference type="GO" id="GO:0000155">
    <property type="term" value="F:phosphorelay sensor kinase activity"/>
    <property type="evidence" value="ECO:0007669"/>
    <property type="project" value="InterPro"/>
</dbReference>
<dbReference type="STRING" id="879305.HMPREF9290_0056"/>
<evidence type="ECO:0000256" key="6">
    <source>
        <dbReference type="ARBA" id="ARBA00022777"/>
    </source>
</evidence>
<dbReference type="SUPFAM" id="SSF47384">
    <property type="entry name" value="Homodimeric domain of signal transducing histidine kinase"/>
    <property type="match status" value="1"/>
</dbReference>
<evidence type="ECO:0000256" key="5">
    <source>
        <dbReference type="ARBA" id="ARBA00022679"/>
    </source>
</evidence>
<reference evidence="11 12" key="1">
    <citation type="submission" date="2011-01" db="EMBL/GenBank/DDBJ databases">
        <authorList>
            <person name="Durkin A.S."/>
            <person name="Madupu R."/>
            <person name="Torralba M."/>
            <person name="Gillis M."/>
            <person name="Methe B."/>
            <person name="Sutton G."/>
            <person name="Nelson K.E."/>
        </authorList>
    </citation>
    <scope>NUCLEOTIDE SEQUENCE [LARGE SCALE GENOMIC DNA]</scope>
    <source>
        <strain evidence="11 12">ACS-065-V-Col13</strain>
    </source>
</reference>
<name>F0GTX1_9FIRM</name>
<accession>F0GTX1</accession>
<evidence type="ECO:0000256" key="8">
    <source>
        <dbReference type="ARBA" id="ARBA00023136"/>
    </source>
</evidence>
<dbReference type="AlphaFoldDB" id="F0GTX1"/>
<dbReference type="PANTHER" id="PTHR45453">
    <property type="entry name" value="PHOSPHATE REGULON SENSOR PROTEIN PHOR"/>
    <property type="match status" value="1"/>
</dbReference>
<dbReference type="SMART" id="SM00387">
    <property type="entry name" value="HATPase_c"/>
    <property type="match status" value="1"/>
</dbReference>
<dbReference type="SMART" id="SM00388">
    <property type="entry name" value="HisKA"/>
    <property type="match status" value="1"/>
</dbReference>
<dbReference type="Proteomes" id="UP000005286">
    <property type="component" value="Unassembled WGS sequence"/>
</dbReference>
<dbReference type="InterPro" id="IPR036097">
    <property type="entry name" value="HisK_dim/P_sf"/>
</dbReference>
<gene>
    <name evidence="11" type="ORF">HMPREF9290_0056</name>
</gene>
<dbReference type="InterPro" id="IPR036890">
    <property type="entry name" value="HATPase_C_sf"/>
</dbReference>
<dbReference type="FunFam" id="1.10.287.130:FF:000001">
    <property type="entry name" value="Two-component sensor histidine kinase"/>
    <property type="match status" value="1"/>
</dbReference>
<dbReference type="EC" id="2.7.13.3" evidence="3"/>
<dbReference type="CDD" id="cd00082">
    <property type="entry name" value="HisKA"/>
    <property type="match status" value="1"/>
</dbReference>
<evidence type="ECO:0000256" key="2">
    <source>
        <dbReference type="ARBA" id="ARBA00004370"/>
    </source>
</evidence>
<evidence type="ECO:0000259" key="10">
    <source>
        <dbReference type="PROSITE" id="PS50109"/>
    </source>
</evidence>
<evidence type="ECO:0000313" key="11">
    <source>
        <dbReference type="EMBL" id="EGC82721.1"/>
    </source>
</evidence>
<dbReference type="InterPro" id="IPR003594">
    <property type="entry name" value="HATPase_dom"/>
</dbReference>